<organism evidence="2 3">
    <name type="scientific">Candidatus Aquitaenariimonas noxiae</name>
    <dbReference type="NCBI Taxonomy" id="1974741"/>
    <lineage>
        <taxon>Bacteria</taxon>
        <taxon>Pseudomonadati</taxon>
        <taxon>Candidatus Omnitrophota</taxon>
        <taxon>Candidatus Aquitaenariimonas</taxon>
    </lineage>
</organism>
<evidence type="ECO:0000313" key="2">
    <source>
        <dbReference type="EMBL" id="PIU41207.1"/>
    </source>
</evidence>
<name>A0A2J0L3W3_9BACT</name>
<reference evidence="2 3" key="1">
    <citation type="submission" date="2017-09" db="EMBL/GenBank/DDBJ databases">
        <title>Depth-based differentiation of microbial function through sediment-hosted aquifers and enrichment of novel symbionts in the deep terrestrial subsurface.</title>
        <authorList>
            <person name="Probst A.J."/>
            <person name="Ladd B."/>
            <person name="Jarett J.K."/>
            <person name="Geller-Mcgrath D.E."/>
            <person name="Sieber C.M."/>
            <person name="Emerson J.B."/>
            <person name="Anantharaman K."/>
            <person name="Thomas B.C."/>
            <person name="Malmstrom R."/>
            <person name="Stieglmeier M."/>
            <person name="Klingl A."/>
            <person name="Woyke T."/>
            <person name="Ryan C.M."/>
            <person name="Banfield J.F."/>
        </authorList>
    </citation>
    <scope>NUCLEOTIDE SEQUENCE [LARGE SCALE GENOMIC DNA]</scope>
    <source>
        <strain evidence="2">CG07_land_8_20_14_0_80_42_15</strain>
    </source>
</reference>
<dbReference type="Proteomes" id="UP000230052">
    <property type="component" value="Unassembled WGS sequence"/>
</dbReference>
<dbReference type="InterPro" id="IPR010916">
    <property type="entry name" value="TonB_box_CS"/>
</dbReference>
<dbReference type="EMBL" id="PEWV01000067">
    <property type="protein sequence ID" value="PIU41207.1"/>
    <property type="molecule type" value="Genomic_DNA"/>
</dbReference>
<protein>
    <submittedName>
        <fullName evidence="2">Uncharacterized protein</fullName>
    </submittedName>
</protein>
<comment type="caution">
    <text evidence="2">The sequence shown here is derived from an EMBL/GenBank/DDBJ whole genome shotgun (WGS) entry which is preliminary data.</text>
</comment>
<evidence type="ECO:0000256" key="1">
    <source>
        <dbReference type="SAM" id="SignalP"/>
    </source>
</evidence>
<accession>A0A2J0L3W3</accession>
<dbReference type="AlphaFoldDB" id="A0A2J0L3W3"/>
<dbReference type="PROSITE" id="PS00430">
    <property type="entry name" value="TONB_DEPENDENT_REC_1"/>
    <property type="match status" value="1"/>
</dbReference>
<proteinExistence type="predicted"/>
<sequence>MRNALKIIAVLVLGVACVASAAFAATSDTVSVTATVGAGTSSVAITQTAIAFGTVAGTQTNHRFHAGPMTVTYYAGTDAWTIRTFTDNSPLNGAEPEKAGLKGADGTTYMPLKAWNANFGGTGIPPNEESDANWAGADAVWLRIPEKDEHTTDPGTWRRLCYKGAELAPGGFANYLGIDVSSVKAQAYTTTLTVEIINQ</sequence>
<feature type="chain" id="PRO_5014470859" evidence="1">
    <location>
        <begin position="25"/>
        <end position="199"/>
    </location>
</feature>
<feature type="signal peptide" evidence="1">
    <location>
        <begin position="1"/>
        <end position="24"/>
    </location>
</feature>
<gene>
    <name evidence="2" type="ORF">COS99_06645</name>
</gene>
<keyword evidence="1" id="KW-0732">Signal</keyword>
<dbReference type="PROSITE" id="PS51257">
    <property type="entry name" value="PROKAR_LIPOPROTEIN"/>
    <property type="match status" value="1"/>
</dbReference>
<evidence type="ECO:0000313" key="3">
    <source>
        <dbReference type="Proteomes" id="UP000230052"/>
    </source>
</evidence>